<sequence>MPVIFASPDIAAIVAAFPPPGPARDQVTLLRSVSGERLLNSKKLLGRLDRLLGSSEQRVPVSSLSAELGLRAIDISSLLSSHDSRLHYSNDRSHLLSGSEVERLLDDLRRACHTQFVDLVNWSRDRDVSPDVADDFDMASHTGDDRVRYLYHQSLAEQTKATIAEELGRIRPEKCNLLRLLPNVPMSILERIATELAADSTMRLSVESSRVGVTMVPAEWHAFQQRRMGDQARERVERVVEAVTQTGFAKVDAGDGDDGLLEQLSENEYALVNVRLTTFRTLQQHVVMRQDLLDEAAHLLSVSVKTIINEHWAAKEVEPSIKLSDSSILATLERLKLETATNANSHIHEVAQEFSANHGHGYSPEITVDLCTVILESSQRKALVDDTTRDTIDALVHEEQRAVSTIAQEGIISPLHLYEIGLSYIQDEALRERNAALSLQLILKDHLRPALAQIKETHLCHDRRRAKDIQTFTSAITDEVPTLDSLSAAVKMLQKKQSIPPPSKKQLQDVQVQVLQKATKVLTPNKSRDSDILQHFLWVQFAHNLAYFTPERQPALFVSGGKDTTRMIKALKALAPDSEGVRRGESFCEGLKKGTAGTMEGRRHLRPPKHPRPWKKLLWVKQSYPDNYTDEATFLDALQRNPRLQPYEFWTLVGDSTVIVQHVCSVVVFVCCFVGIYRGRVSPNVLVGWASAGTVGGWGVGEWWESSSRGKGGGVGTPVGLGLVGDFATRDDMEQDDLSPTLDAAPGTSTAPFSRTHSHPSSTTSPTLSPDLSPPTLDYSTWTPPPTHPRLQTLKSATLIYFSLLGLSPLLKSLTLSTSSDSIWALAAWLITLNVFTFDYSSPSPTPAHHTLDLEGPAGSAGEGKTYPASLSTNAALMASTVLASRLPSTTHVFSLTLFSISIFGLFPVFRRSLRTHSPQLHNYLTLLLVLTASASLGLVVGGENSGWGSAVGGMVLGSLCVAGAMGGAGWWLIGLQRFKNEIRGPWDPARPRIGRGAWE</sequence>
<comment type="caution">
    <text evidence="10">The sequence shown here is derived from an EMBL/GenBank/DDBJ whole genome shotgun (WGS) entry which is preliminary data.</text>
</comment>
<dbReference type="GO" id="GO:0006506">
    <property type="term" value="P:GPI anchor biosynthetic process"/>
    <property type="evidence" value="ECO:0007669"/>
    <property type="project" value="UniProtKB-UniPathway"/>
</dbReference>
<keyword evidence="5 9" id="KW-0812">Transmembrane</keyword>
<dbReference type="InterPro" id="IPR009450">
    <property type="entry name" value="Plno_GlcNAc_GPI2"/>
</dbReference>
<feature type="transmembrane region" description="Helical" evidence="9">
    <location>
        <begin position="922"/>
        <end position="942"/>
    </location>
</feature>
<evidence type="ECO:0000256" key="6">
    <source>
        <dbReference type="ARBA" id="ARBA00022989"/>
    </source>
</evidence>
<feature type="region of interest" description="Disordered" evidence="8">
    <location>
        <begin position="736"/>
        <end position="784"/>
    </location>
</feature>
<evidence type="ECO:0000256" key="3">
    <source>
        <dbReference type="ARBA" id="ARBA00008321"/>
    </source>
</evidence>
<dbReference type="Proteomes" id="UP000192596">
    <property type="component" value="Unassembled WGS sequence"/>
</dbReference>
<feature type="compositionally biased region" description="Low complexity" evidence="8">
    <location>
        <begin position="759"/>
        <end position="778"/>
    </location>
</feature>
<comment type="subcellular location">
    <subcellularLocation>
        <location evidence="1">Membrane</location>
        <topology evidence="1">Multi-pass membrane protein</topology>
    </subcellularLocation>
</comment>
<dbReference type="EMBL" id="NAJO01000034">
    <property type="protein sequence ID" value="OQO00684.1"/>
    <property type="molecule type" value="Genomic_DNA"/>
</dbReference>
<dbReference type="STRING" id="1507870.A0A1V8SNP4"/>
<keyword evidence="4" id="KW-0337">GPI-anchor biosynthesis</keyword>
<organism evidence="10 11">
    <name type="scientific">Cryoendolithus antarcticus</name>
    <dbReference type="NCBI Taxonomy" id="1507870"/>
    <lineage>
        <taxon>Eukaryota</taxon>
        <taxon>Fungi</taxon>
        <taxon>Dikarya</taxon>
        <taxon>Ascomycota</taxon>
        <taxon>Pezizomycotina</taxon>
        <taxon>Dothideomycetes</taxon>
        <taxon>Dothideomycetidae</taxon>
        <taxon>Cladosporiales</taxon>
        <taxon>Cladosporiaceae</taxon>
        <taxon>Cryoendolithus</taxon>
    </lineage>
</organism>
<keyword evidence="6 9" id="KW-1133">Transmembrane helix</keyword>
<comment type="pathway">
    <text evidence="2">Glycolipid biosynthesis; glycosylphosphatidylinositol-anchor biosynthesis.</text>
</comment>
<keyword evidence="11" id="KW-1185">Reference proteome</keyword>
<accession>A0A1V8SNP4</accession>
<evidence type="ECO:0000256" key="7">
    <source>
        <dbReference type="ARBA" id="ARBA00023136"/>
    </source>
</evidence>
<dbReference type="InParanoid" id="A0A1V8SNP4"/>
<keyword evidence="7 9" id="KW-0472">Membrane</keyword>
<evidence type="ECO:0000313" key="10">
    <source>
        <dbReference type="EMBL" id="OQO00684.1"/>
    </source>
</evidence>
<dbReference type="OrthoDB" id="196709at2759"/>
<comment type="similarity">
    <text evidence="3">Belongs to the PIGC family.</text>
</comment>
<evidence type="ECO:0000256" key="2">
    <source>
        <dbReference type="ARBA" id="ARBA00004687"/>
    </source>
</evidence>
<feature type="transmembrane region" description="Helical" evidence="9">
    <location>
        <begin position="892"/>
        <end position="910"/>
    </location>
</feature>
<reference evidence="11" key="1">
    <citation type="submission" date="2017-03" db="EMBL/GenBank/DDBJ databases">
        <title>Genomes of endolithic fungi from Antarctica.</title>
        <authorList>
            <person name="Coleine C."/>
            <person name="Masonjones S."/>
            <person name="Stajich J.E."/>
        </authorList>
    </citation>
    <scope>NUCLEOTIDE SEQUENCE [LARGE SCALE GENOMIC DNA]</scope>
    <source>
        <strain evidence="11">CCFEE 5527</strain>
    </source>
</reference>
<dbReference type="UniPathway" id="UPA00196"/>
<evidence type="ECO:0000313" key="11">
    <source>
        <dbReference type="Proteomes" id="UP000192596"/>
    </source>
</evidence>
<protein>
    <submittedName>
        <fullName evidence="10">Uncharacterized protein</fullName>
    </submittedName>
</protein>
<evidence type="ECO:0000256" key="4">
    <source>
        <dbReference type="ARBA" id="ARBA00022502"/>
    </source>
</evidence>
<dbReference type="PANTHER" id="PTHR12982:SF0">
    <property type="entry name" value="PHOSPHATIDYLINOSITOL N-ACETYLGLUCOSAMINYLTRANSFERASE SUBUNIT C"/>
    <property type="match status" value="1"/>
</dbReference>
<evidence type="ECO:0000256" key="9">
    <source>
        <dbReference type="SAM" id="Phobius"/>
    </source>
</evidence>
<gene>
    <name evidence="10" type="ORF">B0A48_13174</name>
</gene>
<proteinExistence type="inferred from homology"/>
<name>A0A1V8SNP4_9PEZI</name>
<dbReference type="PANTHER" id="PTHR12982">
    <property type="entry name" value="PHOSPHATIDYLINOSITOL GLYCAN, CLASS C"/>
    <property type="match status" value="1"/>
</dbReference>
<feature type="transmembrane region" description="Helical" evidence="9">
    <location>
        <begin position="948"/>
        <end position="974"/>
    </location>
</feature>
<evidence type="ECO:0000256" key="8">
    <source>
        <dbReference type="SAM" id="MobiDB-lite"/>
    </source>
</evidence>
<dbReference type="GO" id="GO:0000506">
    <property type="term" value="C:glycosylphosphatidylinositol-N-acetylglucosaminyltransferase (GPI-GnT) complex"/>
    <property type="evidence" value="ECO:0007669"/>
    <property type="project" value="TreeGrafter"/>
</dbReference>
<dbReference type="AlphaFoldDB" id="A0A1V8SNP4"/>
<evidence type="ECO:0000256" key="5">
    <source>
        <dbReference type="ARBA" id="ARBA00022692"/>
    </source>
</evidence>
<dbReference type="Pfam" id="PF06432">
    <property type="entry name" value="GPI2"/>
    <property type="match status" value="1"/>
</dbReference>
<evidence type="ECO:0000256" key="1">
    <source>
        <dbReference type="ARBA" id="ARBA00004141"/>
    </source>
</evidence>